<evidence type="ECO:0000256" key="1">
    <source>
        <dbReference type="SAM" id="MobiDB-lite"/>
    </source>
</evidence>
<dbReference type="Proteomes" id="UP000321248">
    <property type="component" value="Unassembled WGS sequence"/>
</dbReference>
<dbReference type="InterPro" id="IPR050400">
    <property type="entry name" value="Bact_Cytoskel_RodZ"/>
</dbReference>
<feature type="domain" description="Cytoskeleton protein RodZ-like C-terminal" evidence="3">
    <location>
        <begin position="213"/>
        <end position="283"/>
    </location>
</feature>
<keyword evidence="2" id="KW-1133">Transmembrane helix</keyword>
<comment type="caution">
    <text evidence="4">The sequence shown here is derived from an EMBL/GenBank/DDBJ whole genome shotgun (WGS) entry which is preliminary data.</text>
</comment>
<evidence type="ECO:0000313" key="5">
    <source>
        <dbReference type="Proteomes" id="UP000321248"/>
    </source>
</evidence>
<proteinExistence type="predicted"/>
<keyword evidence="2" id="KW-0812">Transmembrane</keyword>
<name>A0A5C8KZ05_9GAMM</name>
<dbReference type="GO" id="GO:0003677">
    <property type="term" value="F:DNA binding"/>
    <property type="evidence" value="ECO:0007669"/>
    <property type="project" value="InterPro"/>
</dbReference>
<dbReference type="RefSeq" id="WP_147891326.1">
    <property type="nucleotide sequence ID" value="NZ_VRTS01000003.1"/>
</dbReference>
<evidence type="ECO:0000259" key="3">
    <source>
        <dbReference type="Pfam" id="PF13464"/>
    </source>
</evidence>
<reference evidence="4 5" key="1">
    <citation type="submission" date="2019-08" db="EMBL/GenBank/DDBJ databases">
        <authorList>
            <person name="Karlyshev A.V."/>
        </authorList>
    </citation>
    <scope>NUCLEOTIDE SEQUENCE [LARGE SCALE GENOMIC DNA]</scope>
    <source>
        <strain evidence="4 5">Alg18-2.2</strain>
    </source>
</reference>
<dbReference type="AlphaFoldDB" id="A0A5C8KZ05"/>
<dbReference type="Pfam" id="PF13413">
    <property type="entry name" value="HTH_25"/>
    <property type="match status" value="1"/>
</dbReference>
<gene>
    <name evidence="4" type="ORF">FU658_06445</name>
</gene>
<feature type="transmembrane region" description="Helical" evidence="2">
    <location>
        <begin position="115"/>
        <end position="133"/>
    </location>
</feature>
<sequence>MTDPRSNDSGQPEGEELSLGQQLSRAREARAMSVAEVAQALRVPNHVISGLEADDHGRLGAPLFARAHARNYARLVGVPVDLAAEIGHQAAPPPLVAMAPSTRLQRLVEQAGRRAVYVVLTGVLVVPVFIVATQGPEAPTRVSLDAPLERSGGVGTPLDVGIARDELQIQRPQVVIPDTVIASIAPFRARTQERLDAPAPAPAQAASADGAFVLRFTGESWVEVVGTEGQRLEQALMHPGDELRYPAGEVARVTLGNVGAVEVVSGGEVQDTAPFSRANVARFAVSSEGRLATFGG</sequence>
<dbReference type="EMBL" id="VRTS01000003">
    <property type="protein sequence ID" value="TXK64515.1"/>
    <property type="molecule type" value="Genomic_DNA"/>
</dbReference>
<evidence type="ECO:0000256" key="2">
    <source>
        <dbReference type="SAM" id="Phobius"/>
    </source>
</evidence>
<dbReference type="OrthoDB" id="9790252at2"/>
<feature type="region of interest" description="Disordered" evidence="1">
    <location>
        <begin position="1"/>
        <end position="21"/>
    </location>
</feature>
<protein>
    <submittedName>
        <fullName evidence="4">DUF4115 domain-containing protein</fullName>
    </submittedName>
</protein>
<keyword evidence="2" id="KW-0472">Membrane</keyword>
<dbReference type="Gene3D" id="1.10.260.40">
    <property type="entry name" value="lambda repressor-like DNA-binding domains"/>
    <property type="match status" value="1"/>
</dbReference>
<dbReference type="PANTHER" id="PTHR34475:SF1">
    <property type="entry name" value="CYTOSKELETON PROTEIN RODZ"/>
    <property type="match status" value="1"/>
</dbReference>
<dbReference type="InterPro" id="IPR010982">
    <property type="entry name" value="Lambda_DNA-bd_dom_sf"/>
</dbReference>
<dbReference type="InterPro" id="IPR025194">
    <property type="entry name" value="RodZ-like_C"/>
</dbReference>
<accession>A0A5C8KZ05</accession>
<dbReference type="PANTHER" id="PTHR34475">
    <property type="match status" value="1"/>
</dbReference>
<dbReference type="Pfam" id="PF13464">
    <property type="entry name" value="RodZ_C"/>
    <property type="match status" value="1"/>
</dbReference>
<evidence type="ECO:0000313" key="4">
    <source>
        <dbReference type="EMBL" id="TXK64515.1"/>
    </source>
</evidence>
<keyword evidence="5" id="KW-1185">Reference proteome</keyword>
<organism evidence="4 5">
    <name type="scientific">Alkalisalibacterium limincola</name>
    <dbReference type="NCBI Taxonomy" id="2699169"/>
    <lineage>
        <taxon>Bacteria</taxon>
        <taxon>Pseudomonadati</taxon>
        <taxon>Pseudomonadota</taxon>
        <taxon>Gammaproteobacteria</taxon>
        <taxon>Lysobacterales</taxon>
        <taxon>Lysobacteraceae</taxon>
        <taxon>Alkalisalibacterium</taxon>
    </lineage>
</organism>